<proteinExistence type="predicted"/>
<evidence type="ECO:0000313" key="1">
    <source>
        <dbReference type="EMBL" id="ARQ01861.1"/>
    </source>
</evidence>
<dbReference type="STRING" id="1235591.CAK95_24275"/>
<evidence type="ECO:0000313" key="2">
    <source>
        <dbReference type="Proteomes" id="UP000194137"/>
    </source>
</evidence>
<dbReference type="AlphaFoldDB" id="A0A1W6ZXK1"/>
<organism evidence="1 2">
    <name type="scientific">Pseudorhodoplanes sinuspersici</name>
    <dbReference type="NCBI Taxonomy" id="1235591"/>
    <lineage>
        <taxon>Bacteria</taxon>
        <taxon>Pseudomonadati</taxon>
        <taxon>Pseudomonadota</taxon>
        <taxon>Alphaproteobacteria</taxon>
        <taxon>Hyphomicrobiales</taxon>
        <taxon>Pseudorhodoplanes</taxon>
    </lineage>
</organism>
<dbReference type="EMBL" id="CP021112">
    <property type="protein sequence ID" value="ARQ01861.1"/>
    <property type="molecule type" value="Genomic_DNA"/>
</dbReference>
<keyword evidence="2" id="KW-1185">Reference proteome</keyword>
<accession>A0A1W6ZXK1</accession>
<protein>
    <submittedName>
        <fullName evidence="1">Uncharacterized protein</fullName>
    </submittedName>
</protein>
<sequence>MQIGRVKNATRVLGKSQGYMGLPLRDEMINCSVGGEGTPCMTTAWHPTPKELEALHAGAPVHVRIIGTAHPPIMVEVGEIPGE</sequence>
<reference evidence="1 2" key="1">
    <citation type="submission" date="2017-05" db="EMBL/GenBank/DDBJ databases">
        <title>Full genome sequence of Pseudorhodoplanes sinuspersici.</title>
        <authorList>
            <person name="Dastgheib S.M.M."/>
            <person name="Shavandi M."/>
            <person name="Tirandaz H."/>
        </authorList>
    </citation>
    <scope>NUCLEOTIDE SEQUENCE [LARGE SCALE GENOMIC DNA]</scope>
    <source>
        <strain evidence="1 2">RIPI110</strain>
    </source>
</reference>
<dbReference type="RefSeq" id="WP_086090256.1">
    <property type="nucleotide sequence ID" value="NZ_CP021112.1"/>
</dbReference>
<gene>
    <name evidence="1" type="ORF">CAK95_24275</name>
</gene>
<dbReference type="OrthoDB" id="8241168at2"/>
<dbReference type="Proteomes" id="UP000194137">
    <property type="component" value="Chromosome"/>
</dbReference>
<name>A0A1W6ZXK1_9HYPH</name>
<dbReference type="KEGG" id="psin:CAK95_24275"/>